<organism evidence="2 3">
    <name type="scientific">Ottowia flava</name>
    <dbReference type="NCBI Taxonomy" id="2675430"/>
    <lineage>
        <taxon>Bacteria</taxon>
        <taxon>Pseudomonadati</taxon>
        <taxon>Pseudomonadota</taxon>
        <taxon>Betaproteobacteria</taxon>
        <taxon>Burkholderiales</taxon>
        <taxon>Comamonadaceae</taxon>
        <taxon>Ottowia</taxon>
    </lineage>
</organism>
<dbReference type="EMBL" id="JBHUEJ010000036">
    <property type="protein sequence ID" value="MFD1712234.1"/>
    <property type="molecule type" value="Genomic_DNA"/>
</dbReference>
<keyword evidence="3" id="KW-1185">Reference proteome</keyword>
<protein>
    <submittedName>
        <fullName evidence="2">Uncharacterized protein</fullName>
    </submittedName>
</protein>
<keyword evidence="1" id="KW-1133">Transmembrane helix</keyword>
<accession>A0ABW4KXB4</accession>
<dbReference type="Proteomes" id="UP001597304">
    <property type="component" value="Unassembled WGS sequence"/>
</dbReference>
<reference evidence="3" key="1">
    <citation type="journal article" date="2019" name="Int. J. Syst. Evol. Microbiol.">
        <title>The Global Catalogue of Microorganisms (GCM) 10K type strain sequencing project: providing services to taxonomists for standard genome sequencing and annotation.</title>
        <authorList>
            <consortium name="The Broad Institute Genomics Platform"/>
            <consortium name="The Broad Institute Genome Sequencing Center for Infectious Disease"/>
            <person name="Wu L."/>
            <person name="Ma J."/>
        </authorList>
    </citation>
    <scope>NUCLEOTIDE SEQUENCE [LARGE SCALE GENOMIC DNA]</scope>
    <source>
        <strain evidence="3">LMG 29247</strain>
    </source>
</reference>
<comment type="caution">
    <text evidence="2">The sequence shown here is derived from an EMBL/GenBank/DDBJ whole genome shotgun (WGS) entry which is preliminary data.</text>
</comment>
<evidence type="ECO:0000256" key="1">
    <source>
        <dbReference type="SAM" id="Phobius"/>
    </source>
</evidence>
<keyword evidence="1" id="KW-0472">Membrane</keyword>
<keyword evidence="1" id="KW-0812">Transmembrane</keyword>
<name>A0ABW4KXB4_9BURK</name>
<dbReference type="RefSeq" id="WP_187265623.1">
    <property type="nucleotide sequence ID" value="NZ_JBHUEJ010000036.1"/>
</dbReference>
<feature type="transmembrane region" description="Helical" evidence="1">
    <location>
        <begin position="33"/>
        <end position="49"/>
    </location>
</feature>
<evidence type="ECO:0000313" key="3">
    <source>
        <dbReference type="Proteomes" id="UP001597304"/>
    </source>
</evidence>
<gene>
    <name evidence="2" type="ORF">ACFSF0_16635</name>
</gene>
<sequence>MSLFHFNLLALAISCALLVGGYSANRRKLGGVAMGLGLLGLLLVILNSIHMGTNGTPIWAP</sequence>
<proteinExistence type="predicted"/>
<evidence type="ECO:0000313" key="2">
    <source>
        <dbReference type="EMBL" id="MFD1712234.1"/>
    </source>
</evidence>